<dbReference type="InterPro" id="IPR023696">
    <property type="entry name" value="Ureohydrolase_dom_sf"/>
</dbReference>
<dbReference type="SUPFAM" id="SSF52768">
    <property type="entry name" value="Arginase/deacetylase"/>
    <property type="match status" value="1"/>
</dbReference>
<evidence type="ECO:0000256" key="2">
    <source>
        <dbReference type="ARBA" id="ARBA00022801"/>
    </source>
</evidence>
<dbReference type="Pfam" id="PF00491">
    <property type="entry name" value="Arginase"/>
    <property type="match status" value="1"/>
</dbReference>
<dbReference type="Gene3D" id="3.40.800.10">
    <property type="entry name" value="Ureohydrolase domain"/>
    <property type="match status" value="1"/>
</dbReference>
<dbReference type="PRINTS" id="PR00116">
    <property type="entry name" value="ARGINASE"/>
</dbReference>
<organism evidence="5 6">
    <name type="scientific">Microbacterium marinum</name>
    <dbReference type="NCBI Taxonomy" id="421115"/>
    <lineage>
        <taxon>Bacteria</taxon>
        <taxon>Bacillati</taxon>
        <taxon>Actinomycetota</taxon>
        <taxon>Actinomycetes</taxon>
        <taxon>Micrococcales</taxon>
        <taxon>Microbacteriaceae</taxon>
        <taxon>Microbacterium</taxon>
    </lineage>
</organism>
<comment type="caution">
    <text evidence="5">The sequence shown here is derived from an EMBL/GenBank/DDBJ whole genome shotgun (WGS) entry which is preliminary data.</text>
</comment>
<accession>A0A7W7FHH9</accession>
<evidence type="ECO:0000256" key="1">
    <source>
        <dbReference type="ARBA" id="ARBA00022723"/>
    </source>
</evidence>
<dbReference type="AlphaFoldDB" id="A0A7W7FHH9"/>
<evidence type="ECO:0000313" key="6">
    <source>
        <dbReference type="Proteomes" id="UP000573729"/>
    </source>
</evidence>
<name>A0A7W7FHH9_9MICO</name>
<dbReference type="EC" id="3.5.3.1" evidence="5"/>
<dbReference type="CDD" id="cd09999">
    <property type="entry name" value="Arginase-like_1"/>
    <property type="match status" value="1"/>
</dbReference>
<dbReference type="GO" id="GO:0005829">
    <property type="term" value="C:cytosol"/>
    <property type="evidence" value="ECO:0007669"/>
    <property type="project" value="TreeGrafter"/>
</dbReference>
<dbReference type="PROSITE" id="PS51409">
    <property type="entry name" value="ARGINASE_2"/>
    <property type="match status" value="1"/>
</dbReference>
<gene>
    <name evidence="5" type="ORF">BKA24_001135</name>
</gene>
<dbReference type="GO" id="GO:0030145">
    <property type="term" value="F:manganese ion binding"/>
    <property type="evidence" value="ECO:0007669"/>
    <property type="project" value="TreeGrafter"/>
</dbReference>
<comment type="similarity">
    <text evidence="4">Belongs to the arginase family.</text>
</comment>
<dbReference type="GO" id="GO:0004053">
    <property type="term" value="F:arginase activity"/>
    <property type="evidence" value="ECO:0007669"/>
    <property type="project" value="UniProtKB-EC"/>
</dbReference>
<proteinExistence type="inferred from homology"/>
<keyword evidence="1" id="KW-0479">Metal-binding</keyword>
<evidence type="ECO:0000256" key="4">
    <source>
        <dbReference type="PROSITE-ProRule" id="PRU00742"/>
    </source>
</evidence>
<keyword evidence="3" id="KW-0464">Manganese</keyword>
<dbReference type="InterPro" id="IPR006035">
    <property type="entry name" value="Ureohydrolase"/>
</dbReference>
<protein>
    <submittedName>
        <fullName evidence="5">Arginase</fullName>
        <ecNumber evidence="5">3.5.3.1</ecNumber>
    </submittedName>
</protein>
<dbReference type="EMBL" id="JACHMD010000001">
    <property type="protein sequence ID" value="MBB4666426.1"/>
    <property type="molecule type" value="Genomic_DNA"/>
</dbReference>
<evidence type="ECO:0000256" key="3">
    <source>
        <dbReference type="ARBA" id="ARBA00023211"/>
    </source>
</evidence>
<dbReference type="RefSeq" id="WP_184216011.1">
    <property type="nucleotide sequence ID" value="NZ_JACHMD010000001.1"/>
</dbReference>
<keyword evidence="2 5" id="KW-0378">Hydrolase</keyword>
<dbReference type="PANTHER" id="PTHR43782">
    <property type="entry name" value="ARGINASE"/>
    <property type="match status" value="1"/>
</dbReference>
<reference evidence="5 6" key="1">
    <citation type="submission" date="2020-08" db="EMBL/GenBank/DDBJ databases">
        <title>Sequencing the genomes of 1000 actinobacteria strains.</title>
        <authorList>
            <person name="Klenk H.-P."/>
        </authorList>
    </citation>
    <scope>NUCLEOTIDE SEQUENCE [LARGE SCALE GENOMIC DNA]</scope>
    <source>
        <strain evidence="5 6">DSM 24947</strain>
    </source>
</reference>
<sequence>MTRFLVAPQWQGSPSSRAMRLIDGAEALAGDLPRSAVTRIDVPAEAGESLGSGIRRFSTLGRVRDAIAAALAERDERPLVIGGDCAVAVPAIAHAASRHPSLAVVWFDAHGDLHTVDSSPSGALAGMALRAVSTPGPFVDRTLVPAERIMVVGARSLDDAEADHLATSGVRTLSADTVTADPAALAEAIAATGAEAVFVHVDLDVLDPSAISGVLEPVPFGLDPGALTAAVHRLRERVPLVGASIAGFAPASSDDAVEDLGTILRIVGALA</sequence>
<dbReference type="Proteomes" id="UP000573729">
    <property type="component" value="Unassembled WGS sequence"/>
</dbReference>
<keyword evidence="6" id="KW-1185">Reference proteome</keyword>
<dbReference type="PANTHER" id="PTHR43782:SF3">
    <property type="entry name" value="ARGINASE"/>
    <property type="match status" value="1"/>
</dbReference>
<evidence type="ECO:0000313" key="5">
    <source>
        <dbReference type="EMBL" id="MBB4666426.1"/>
    </source>
</evidence>